<evidence type="ECO:0000256" key="1">
    <source>
        <dbReference type="SAM" id="Coils"/>
    </source>
</evidence>
<evidence type="ECO:0000313" key="4">
    <source>
        <dbReference type="Proteomes" id="UP000717585"/>
    </source>
</evidence>
<feature type="region of interest" description="Disordered" evidence="2">
    <location>
        <begin position="225"/>
        <end position="249"/>
    </location>
</feature>
<name>A0A8J6BC21_9EUKA</name>
<protein>
    <submittedName>
        <fullName evidence="3">Uncharacterized protein</fullName>
    </submittedName>
</protein>
<proteinExistence type="predicted"/>
<comment type="caution">
    <text evidence="3">The sequence shown here is derived from an EMBL/GenBank/DDBJ whole genome shotgun (WGS) entry which is preliminary data.</text>
</comment>
<reference evidence="3" key="1">
    <citation type="submission" date="2021-05" db="EMBL/GenBank/DDBJ databases">
        <title>A free-living protist that lacks canonical eukaryotic 1 DNA replication and segregation systems.</title>
        <authorList>
            <person name="Salas-Leiva D.E."/>
            <person name="Tromer E.C."/>
            <person name="Curtis B.A."/>
            <person name="Jerlstrom-Hultqvist J."/>
            <person name="Kolisko M."/>
            <person name="Yi Z."/>
            <person name="Salas-Leiva J.S."/>
            <person name="Gallot-Lavallee L."/>
            <person name="Kops G.J.P.L."/>
            <person name="Archibald J.M."/>
            <person name="Simpson A.G.B."/>
            <person name="Roger A.J."/>
        </authorList>
    </citation>
    <scope>NUCLEOTIDE SEQUENCE</scope>
    <source>
        <strain evidence="3">BICM</strain>
    </source>
</reference>
<accession>A0A8J6BC21</accession>
<evidence type="ECO:0000313" key="3">
    <source>
        <dbReference type="EMBL" id="KAG9394257.1"/>
    </source>
</evidence>
<dbReference type="Proteomes" id="UP000717585">
    <property type="component" value="Unassembled WGS sequence"/>
</dbReference>
<dbReference type="AlphaFoldDB" id="A0A8J6BC21"/>
<sequence length="701" mass="77711">MELDPRVIRIKYGSVHAESSRFSILGRHTAVYDTKSPKGPQSGILVAKEKLTEDFLDLFMFIDPTIDLSPTRLRHFNIFLEQILLPFRNVAQIPIIPKQIDAVRTKLLADTALNTLIEGRPDIRAALLEALYVFIQASLETTSPGAKNTILQSEQRMFSELVCGHCGTGFAVAPMPLLREQMEAESAKKRAMKEMDRARDERSRVAREARRAKRDILAKRRFGRAGRGGGMRARPTQRAAVRAAGKDDSMSDIEDEAALQAKEELDYWRQLAPLVSTITEQDIDLFESTEPRPRPEDLLTREKVILAADWVHEGLIPSLEVPDGWLDVPELGPDYHEKKRADHIEKQLGRLTGTYTPTEDSDGDFDYSIDSPRSGRATAAERLVAEVVGSKEDHGGRDHGRDRRADAQLLDLTGESILRSSDVHGPLSAFVREVRKHSRENVPAKIFKRAAEMFVADLKESMEKKRVEKDAEDVMQRSADVGDVVGDKKHTSHLHKLLADHAVYLALRGQQAELEAGPKDEGHGNQAKIRTLAAKARQLPERRRQQTDRNTYWASLLALSKWNAALTSNGTRTAEAGVESIRDFTPTVLEDLSGQLGMLGISLVAEPVGGVGSTPLNSVPPNPLTGDLDHPVLHTIRLIAPAGPPGEPARMITRSGDSTSVSLAKCRSLQEECTWLEQQHVAELNSKEYVLSFGRDPEGAT</sequence>
<dbReference type="EMBL" id="JAHDYR010000016">
    <property type="protein sequence ID" value="KAG9394257.1"/>
    <property type="molecule type" value="Genomic_DNA"/>
</dbReference>
<keyword evidence="1" id="KW-0175">Coiled coil</keyword>
<feature type="coiled-coil region" evidence="1">
    <location>
        <begin position="181"/>
        <end position="215"/>
    </location>
</feature>
<keyword evidence="4" id="KW-1185">Reference proteome</keyword>
<organism evidence="3 4">
    <name type="scientific">Carpediemonas membranifera</name>
    <dbReference type="NCBI Taxonomy" id="201153"/>
    <lineage>
        <taxon>Eukaryota</taxon>
        <taxon>Metamonada</taxon>
        <taxon>Carpediemonas-like organisms</taxon>
        <taxon>Carpediemonas</taxon>
    </lineage>
</organism>
<gene>
    <name evidence="3" type="ORF">J8273_4359</name>
</gene>
<evidence type="ECO:0000256" key="2">
    <source>
        <dbReference type="SAM" id="MobiDB-lite"/>
    </source>
</evidence>